<name>A0A1G5XGD7_9BACT</name>
<dbReference type="AlphaFoldDB" id="A0A1G5XGD7"/>
<dbReference type="Proteomes" id="UP000198756">
    <property type="component" value="Unassembled WGS sequence"/>
</dbReference>
<dbReference type="STRING" id="279824.SAMN03080617_01762"/>
<dbReference type="OrthoDB" id="7002638at2"/>
<protein>
    <submittedName>
        <fullName evidence="1">Uncharacterized protein</fullName>
    </submittedName>
</protein>
<sequence length="341" mass="39168">MENTIDIGLNFSEEFLSRLFSFTPEKSADGMTSLETYIGHFINQTLQRDGLFGAWAKVWKIGDSYNLKISSPHHDLSQYRQCIPDFIEAGTLALEILQQNQEKLDQVIKTTGKGMQFMLPWGLSLAKVKSVQMLHFPPIEAFIYSDYIFSPTNRRWENLLGYNDLNPADFPKFESIVDCVPIGAPGGDMQGIEPFNDTFAPYVKKMLQARLTSDGYHTQPVVACGSPVHDLLQKLFPDQIPEKPKTLSVLKLKLYDDDTITPFLIANHPSQYLYYTNKPYSDEKREILMQDLIATGWQARMTENFNGRSEEILESLNVFWTDNPDFQRIMDQEDKAYNFNQ</sequence>
<keyword evidence="2" id="KW-1185">Reference proteome</keyword>
<evidence type="ECO:0000313" key="2">
    <source>
        <dbReference type="Proteomes" id="UP000198756"/>
    </source>
</evidence>
<evidence type="ECO:0000313" key="1">
    <source>
        <dbReference type="EMBL" id="SDA69518.1"/>
    </source>
</evidence>
<dbReference type="RefSeq" id="WP_092729579.1">
    <property type="nucleotide sequence ID" value="NZ_FMXE01000010.1"/>
</dbReference>
<reference evidence="2" key="1">
    <citation type="submission" date="2016-10" db="EMBL/GenBank/DDBJ databases">
        <authorList>
            <person name="Varghese N."/>
            <person name="Submissions S."/>
        </authorList>
    </citation>
    <scope>NUCLEOTIDE SEQUENCE [LARGE SCALE GENOMIC DNA]</scope>
    <source>
        <strain evidence="2">DSM 22703</strain>
    </source>
</reference>
<gene>
    <name evidence="1" type="ORF">SAMN03080617_01762</name>
</gene>
<accession>A0A1G5XGD7</accession>
<organism evidence="1 2">
    <name type="scientific">Algoriphagus alkaliphilus</name>
    <dbReference type="NCBI Taxonomy" id="279824"/>
    <lineage>
        <taxon>Bacteria</taxon>
        <taxon>Pseudomonadati</taxon>
        <taxon>Bacteroidota</taxon>
        <taxon>Cytophagia</taxon>
        <taxon>Cytophagales</taxon>
        <taxon>Cyclobacteriaceae</taxon>
        <taxon>Algoriphagus</taxon>
    </lineage>
</organism>
<dbReference type="EMBL" id="FMXE01000010">
    <property type="protein sequence ID" value="SDA69518.1"/>
    <property type="molecule type" value="Genomic_DNA"/>
</dbReference>
<proteinExistence type="predicted"/>